<dbReference type="RefSeq" id="WP_183211896.1">
    <property type="nucleotide sequence ID" value="NZ_JACHOR010000001.1"/>
</dbReference>
<dbReference type="Proteomes" id="UP000545037">
    <property type="component" value="Unassembled WGS sequence"/>
</dbReference>
<keyword evidence="3" id="KW-1185">Reference proteome</keyword>
<protein>
    <submittedName>
        <fullName evidence="2">Uncharacterized protein</fullName>
    </submittedName>
</protein>
<proteinExistence type="predicted"/>
<dbReference type="EMBL" id="JACHOR010000001">
    <property type="protein sequence ID" value="MBB5744948.1"/>
    <property type="molecule type" value="Genomic_DNA"/>
</dbReference>
<evidence type="ECO:0000256" key="1">
    <source>
        <dbReference type="SAM" id="MobiDB-lite"/>
    </source>
</evidence>
<gene>
    <name evidence="2" type="ORF">GGR13_000520</name>
</gene>
<accession>A0A7W9CGD7</accession>
<name>A0A7W9CGD7_9CAUL</name>
<sequence length="80" mass="8388">MNAIRPDLPLLPGVRPQPGAAPDVRAAFFRAALDQVQAVAPQPLPVPARAAEPTNRASAAASLETPTRDMRPGSLLDILI</sequence>
<evidence type="ECO:0000313" key="3">
    <source>
        <dbReference type="Proteomes" id="UP000545037"/>
    </source>
</evidence>
<reference evidence="2 3" key="1">
    <citation type="submission" date="2020-08" db="EMBL/GenBank/DDBJ databases">
        <title>Genomic Encyclopedia of Type Strains, Phase IV (KMG-IV): sequencing the most valuable type-strain genomes for metagenomic binning, comparative biology and taxonomic classification.</title>
        <authorList>
            <person name="Goeker M."/>
        </authorList>
    </citation>
    <scope>NUCLEOTIDE SEQUENCE [LARGE SCALE GENOMIC DNA]</scope>
    <source>
        <strain evidence="2 3">DSM 4737</strain>
    </source>
</reference>
<evidence type="ECO:0000313" key="2">
    <source>
        <dbReference type="EMBL" id="MBB5744948.1"/>
    </source>
</evidence>
<dbReference type="AlphaFoldDB" id="A0A7W9CGD7"/>
<feature type="region of interest" description="Disordered" evidence="1">
    <location>
        <begin position="45"/>
        <end position="68"/>
    </location>
</feature>
<comment type="caution">
    <text evidence="2">The sequence shown here is derived from an EMBL/GenBank/DDBJ whole genome shotgun (WGS) entry which is preliminary data.</text>
</comment>
<organism evidence="2 3">
    <name type="scientific">Brevundimonas variabilis</name>
    <dbReference type="NCBI Taxonomy" id="74312"/>
    <lineage>
        <taxon>Bacteria</taxon>
        <taxon>Pseudomonadati</taxon>
        <taxon>Pseudomonadota</taxon>
        <taxon>Alphaproteobacteria</taxon>
        <taxon>Caulobacterales</taxon>
        <taxon>Caulobacteraceae</taxon>
        <taxon>Brevundimonas</taxon>
    </lineage>
</organism>